<dbReference type="SUPFAM" id="SSF55961">
    <property type="entry name" value="Bet v1-like"/>
    <property type="match status" value="1"/>
</dbReference>
<dbReference type="RefSeq" id="WP_111409572.1">
    <property type="nucleotide sequence ID" value="NZ_QKXH01000004.1"/>
</dbReference>
<dbReference type="CDD" id="cd07814">
    <property type="entry name" value="SRPBCC_CalC_Aha1-like"/>
    <property type="match status" value="1"/>
</dbReference>
<accession>A0A2W7UKE5</accession>
<dbReference type="InterPro" id="IPR023393">
    <property type="entry name" value="START-like_dom_sf"/>
</dbReference>
<evidence type="ECO:0000313" key="4">
    <source>
        <dbReference type="Proteomes" id="UP000249177"/>
    </source>
</evidence>
<evidence type="ECO:0000313" key="3">
    <source>
        <dbReference type="EMBL" id="PZX93855.1"/>
    </source>
</evidence>
<dbReference type="AlphaFoldDB" id="A0A2W7UKE5"/>
<gene>
    <name evidence="3" type="ORF">DOS84_07840</name>
</gene>
<evidence type="ECO:0000256" key="1">
    <source>
        <dbReference type="ARBA" id="ARBA00006817"/>
    </source>
</evidence>
<proteinExistence type="inferred from homology"/>
<dbReference type="InterPro" id="IPR013538">
    <property type="entry name" value="ASHA1/2-like_C"/>
</dbReference>
<name>A0A2W7UKE5_9FLAO</name>
<dbReference type="EMBL" id="QKXH01000004">
    <property type="protein sequence ID" value="PZX93855.1"/>
    <property type="molecule type" value="Genomic_DNA"/>
</dbReference>
<keyword evidence="4" id="KW-1185">Reference proteome</keyword>
<comment type="caution">
    <text evidence="3">The sequence shown here is derived from an EMBL/GenBank/DDBJ whole genome shotgun (WGS) entry which is preliminary data.</text>
</comment>
<comment type="similarity">
    <text evidence="1">Belongs to the AHA1 family.</text>
</comment>
<feature type="domain" description="Activator of Hsp90 ATPase homologue 1/2-like C-terminal" evidence="2">
    <location>
        <begin position="16"/>
        <end position="130"/>
    </location>
</feature>
<dbReference type="Pfam" id="PF08327">
    <property type="entry name" value="AHSA1"/>
    <property type="match status" value="1"/>
</dbReference>
<dbReference type="Proteomes" id="UP000249177">
    <property type="component" value="Unassembled WGS sequence"/>
</dbReference>
<evidence type="ECO:0000259" key="2">
    <source>
        <dbReference type="Pfam" id="PF08327"/>
    </source>
</evidence>
<dbReference type="OrthoDB" id="287565at2"/>
<sequence length="149" mass="17123">METTNFTTTIVVDNSASEVFNAINNVRAWWQGEIEGNTNKLNDEFIYRMGEIHYSKQKITEFIPNEKIVWLVTDSKLNPLKFKDESEWTGTKIIFEITEKNNKTQVRFTHVGLVPAFECYGDCSWAWGQLIEESLFSLITTGKGVNVFG</sequence>
<dbReference type="Gene3D" id="3.30.530.20">
    <property type="match status" value="1"/>
</dbReference>
<protein>
    <submittedName>
        <fullName evidence="3">SRPBCC domain-containing protein</fullName>
    </submittedName>
</protein>
<organism evidence="3 4">
    <name type="scientific">Flavobacterium aquariorum</name>
    <dbReference type="NCBI Taxonomy" id="2217670"/>
    <lineage>
        <taxon>Bacteria</taxon>
        <taxon>Pseudomonadati</taxon>
        <taxon>Bacteroidota</taxon>
        <taxon>Flavobacteriia</taxon>
        <taxon>Flavobacteriales</taxon>
        <taxon>Flavobacteriaceae</taxon>
        <taxon>Flavobacterium</taxon>
    </lineage>
</organism>
<reference evidence="3 4" key="1">
    <citation type="submission" date="2018-06" db="EMBL/GenBank/DDBJ databases">
        <title>Flavobacterium sp IMCC34762, genome.</title>
        <authorList>
            <person name="Joung Y."/>
            <person name="Cho J."/>
            <person name="Song J."/>
        </authorList>
    </citation>
    <scope>NUCLEOTIDE SEQUENCE [LARGE SCALE GENOMIC DNA]</scope>
    <source>
        <strain evidence="3 4">IMCC34762</strain>
    </source>
</reference>